<accession>A0A562ZRA3</accession>
<evidence type="ECO:0000313" key="4">
    <source>
        <dbReference type="Proteomes" id="UP000318199"/>
    </source>
</evidence>
<feature type="domain" description="NYN" evidence="2">
    <location>
        <begin position="3"/>
        <end position="157"/>
    </location>
</feature>
<dbReference type="PANTHER" id="PTHR35811">
    <property type="entry name" value="SLR1870 PROTEIN"/>
    <property type="match status" value="1"/>
</dbReference>
<proteinExistence type="predicted"/>
<dbReference type="EMBL" id="VOBQ01000009">
    <property type="protein sequence ID" value="TWO71122.1"/>
    <property type="molecule type" value="Genomic_DNA"/>
</dbReference>
<evidence type="ECO:0000313" key="3">
    <source>
        <dbReference type="EMBL" id="TWO71122.1"/>
    </source>
</evidence>
<name>A0A562ZRA3_9BURK</name>
<feature type="compositionally biased region" description="Polar residues" evidence="1">
    <location>
        <begin position="194"/>
        <end position="203"/>
    </location>
</feature>
<dbReference type="Gene3D" id="3.40.50.1010">
    <property type="entry name" value="5'-nuclease"/>
    <property type="match status" value="1"/>
</dbReference>
<dbReference type="InterPro" id="IPR021139">
    <property type="entry name" value="NYN"/>
</dbReference>
<feature type="region of interest" description="Disordered" evidence="1">
    <location>
        <begin position="177"/>
        <end position="227"/>
    </location>
</feature>
<dbReference type="AlphaFoldDB" id="A0A562ZRA3"/>
<dbReference type="OrthoDB" id="9783963at2"/>
<dbReference type="Proteomes" id="UP000318199">
    <property type="component" value="Unassembled WGS sequence"/>
</dbReference>
<dbReference type="Pfam" id="PF01936">
    <property type="entry name" value="NYN"/>
    <property type="match status" value="1"/>
</dbReference>
<dbReference type="GO" id="GO:0004540">
    <property type="term" value="F:RNA nuclease activity"/>
    <property type="evidence" value="ECO:0007669"/>
    <property type="project" value="InterPro"/>
</dbReference>
<evidence type="ECO:0000256" key="1">
    <source>
        <dbReference type="SAM" id="MobiDB-lite"/>
    </source>
</evidence>
<protein>
    <submittedName>
        <fullName evidence="3">NYN domain-containing protein</fullName>
    </submittedName>
</protein>
<keyword evidence="4" id="KW-1185">Reference proteome</keyword>
<dbReference type="PANTHER" id="PTHR35811:SF1">
    <property type="entry name" value="HTH OST-TYPE DOMAIN-CONTAINING PROTEIN"/>
    <property type="match status" value="1"/>
</dbReference>
<sequence length="455" mass="50149">MKSALFVDFDNVFTSLRQLQPGAAERFARHPDVWLRWLTDSLPLPEPHDERARRRVLVRRCYLNPTWYQSYRHAFLRAGFEIVDCPPVTSQGKTSTDIHLVLDAVDLLQHDTGYEEFIVFSADADFTPLLRKLRRHDRRTTVLAIGFPSAAYQASADILIPERLFVGEALYPAAVASDATPSSPATVEPKRAESTATNGTSSVAKAPASAPTTQPLAPPPRVSRPASASELSEIAHLLWQLVDESPVGLSGGQVASRLKTDFPDSLENWNGCSGFRPFFTSLNLARLAWASGSGGRLLDPARHEVEGRPLPDEPDSRWAGEGEVFQVVKEVCSLTKAPMFAPKDMREVLKALSVDLATTPFQLNVTAPRVCEACLSSAGLRVRQRDVTFLIRGMQMNGHVFGQGQDDVGTLGTRLVGQILFLCTREQMVVDQAGELAIRYWVTGERAETKPSLEE</sequence>
<comment type="caution">
    <text evidence="3">The sequence shown here is derived from an EMBL/GenBank/DDBJ whole genome shotgun (WGS) entry which is preliminary data.</text>
</comment>
<organism evidence="3 4">
    <name type="scientific">Caenimonas sedimenti</name>
    <dbReference type="NCBI Taxonomy" id="2596921"/>
    <lineage>
        <taxon>Bacteria</taxon>
        <taxon>Pseudomonadati</taxon>
        <taxon>Pseudomonadota</taxon>
        <taxon>Betaproteobacteria</taxon>
        <taxon>Burkholderiales</taxon>
        <taxon>Comamonadaceae</taxon>
        <taxon>Caenimonas</taxon>
    </lineage>
</organism>
<dbReference type="RefSeq" id="WP_145893352.1">
    <property type="nucleotide sequence ID" value="NZ_VOBQ01000009.1"/>
</dbReference>
<evidence type="ECO:0000259" key="2">
    <source>
        <dbReference type="Pfam" id="PF01936"/>
    </source>
</evidence>
<reference evidence="3 4" key="1">
    <citation type="submission" date="2019-07" db="EMBL/GenBank/DDBJ databases">
        <title>Caenimonas sedimenti sp. nov., isolated from activated sludge.</title>
        <authorList>
            <person name="Xu J."/>
        </authorList>
    </citation>
    <scope>NUCLEOTIDE SEQUENCE [LARGE SCALE GENOMIC DNA]</scope>
    <source>
        <strain evidence="3 4">HX-9-20</strain>
    </source>
</reference>
<gene>
    <name evidence="3" type="ORF">FN976_12455</name>
</gene>